<feature type="domain" description="HTH merR-type" evidence="3">
    <location>
        <begin position="4"/>
        <end position="73"/>
    </location>
</feature>
<dbReference type="InterPro" id="IPR000551">
    <property type="entry name" value="MerR-type_HTH_dom"/>
</dbReference>
<accession>A0ABT9W6K2</accession>
<keyword evidence="2" id="KW-0175">Coiled coil</keyword>
<name>A0ABT9W6K2_9BACI</name>
<dbReference type="GO" id="GO:0003677">
    <property type="term" value="F:DNA binding"/>
    <property type="evidence" value="ECO:0007669"/>
    <property type="project" value="UniProtKB-KW"/>
</dbReference>
<dbReference type="InterPro" id="IPR047057">
    <property type="entry name" value="MerR_fam"/>
</dbReference>
<keyword evidence="5" id="KW-1185">Reference proteome</keyword>
<proteinExistence type="predicted"/>
<dbReference type="Proteomes" id="UP001235840">
    <property type="component" value="Unassembled WGS sequence"/>
</dbReference>
<organism evidence="4 5">
    <name type="scientific">Caldalkalibacillus horti</name>
    <dbReference type="NCBI Taxonomy" id="77523"/>
    <lineage>
        <taxon>Bacteria</taxon>
        <taxon>Bacillati</taxon>
        <taxon>Bacillota</taxon>
        <taxon>Bacilli</taxon>
        <taxon>Bacillales</taxon>
        <taxon>Bacillaceae</taxon>
        <taxon>Caldalkalibacillus</taxon>
    </lineage>
</organism>
<comment type="caution">
    <text evidence="4">The sequence shown here is derived from an EMBL/GenBank/DDBJ whole genome shotgun (WGS) entry which is preliminary data.</text>
</comment>
<dbReference type="CDD" id="cd01106">
    <property type="entry name" value="HTH_TipAL-Mta"/>
    <property type="match status" value="1"/>
</dbReference>
<reference evidence="4 5" key="1">
    <citation type="submission" date="2023-07" db="EMBL/GenBank/DDBJ databases">
        <title>Genomic Encyclopedia of Type Strains, Phase IV (KMG-IV): sequencing the most valuable type-strain genomes for metagenomic binning, comparative biology and taxonomic classification.</title>
        <authorList>
            <person name="Goeker M."/>
        </authorList>
    </citation>
    <scope>NUCLEOTIDE SEQUENCE [LARGE SCALE GENOMIC DNA]</scope>
    <source>
        <strain evidence="4 5">DSM 12751</strain>
    </source>
</reference>
<dbReference type="Pfam" id="PF13411">
    <property type="entry name" value="MerR_1"/>
    <property type="match status" value="1"/>
</dbReference>
<keyword evidence="1 4" id="KW-0238">DNA-binding</keyword>
<evidence type="ECO:0000313" key="4">
    <source>
        <dbReference type="EMBL" id="MDQ0168480.1"/>
    </source>
</evidence>
<gene>
    <name evidence="4" type="ORF">J2S11_004442</name>
</gene>
<dbReference type="PROSITE" id="PS50937">
    <property type="entry name" value="HTH_MERR_2"/>
    <property type="match status" value="1"/>
</dbReference>
<dbReference type="PANTHER" id="PTHR30204:SF96">
    <property type="entry name" value="CHROMOSOME-ANCHORING PROTEIN RACA"/>
    <property type="match status" value="1"/>
</dbReference>
<dbReference type="SUPFAM" id="SSF46955">
    <property type="entry name" value="Putative DNA-binding domain"/>
    <property type="match status" value="1"/>
</dbReference>
<evidence type="ECO:0000259" key="3">
    <source>
        <dbReference type="PROSITE" id="PS50937"/>
    </source>
</evidence>
<dbReference type="Gene3D" id="6.10.250.360">
    <property type="match status" value="1"/>
</dbReference>
<dbReference type="SMART" id="SM00422">
    <property type="entry name" value="HTH_MERR"/>
    <property type="match status" value="1"/>
</dbReference>
<protein>
    <submittedName>
        <fullName evidence="4">DNA-binding transcriptional MerR regulator</fullName>
    </submittedName>
</protein>
<evidence type="ECO:0000313" key="5">
    <source>
        <dbReference type="Proteomes" id="UP001235840"/>
    </source>
</evidence>
<dbReference type="Gene3D" id="1.10.1660.10">
    <property type="match status" value="1"/>
</dbReference>
<evidence type="ECO:0000256" key="1">
    <source>
        <dbReference type="ARBA" id="ARBA00023125"/>
    </source>
</evidence>
<dbReference type="PANTHER" id="PTHR30204">
    <property type="entry name" value="REDOX-CYCLING DRUG-SENSING TRANSCRIPTIONAL ACTIVATOR SOXR"/>
    <property type="match status" value="1"/>
</dbReference>
<sequence>MKEKYSIGVFSERTGTPVRTLHYYDEIGLLKPEKNASSGHRQYSEKDVLTLQKIISFKFLGYSLEQICTMLHESKHDVGLMETLLVQRKAFEEKKEHIESSLRAIQRTITLLEDQGEVDSTVLMSLIRNIQTEKEQKQWLEKRISKEVVSQLFDKSEEDLVELDKQFISFMKGMRELSTEPFDSPEVQRFVGTFIETLMSSLGGIEAIQALAELDHKEIDELDRLVPSPFTNEDDEWLQQAIAYYSDNHEELKEMLGDGKDEK</sequence>
<evidence type="ECO:0000256" key="2">
    <source>
        <dbReference type="SAM" id="Coils"/>
    </source>
</evidence>
<dbReference type="InterPro" id="IPR009061">
    <property type="entry name" value="DNA-bd_dom_put_sf"/>
</dbReference>
<dbReference type="RefSeq" id="WP_307398238.1">
    <property type="nucleotide sequence ID" value="NZ_BAAADK010000040.1"/>
</dbReference>
<dbReference type="EMBL" id="JAUSTY010000034">
    <property type="protein sequence ID" value="MDQ0168480.1"/>
    <property type="molecule type" value="Genomic_DNA"/>
</dbReference>
<feature type="coiled-coil region" evidence="2">
    <location>
        <begin position="88"/>
        <end position="143"/>
    </location>
</feature>